<dbReference type="InterPro" id="IPR000835">
    <property type="entry name" value="HTH_MarR-typ"/>
</dbReference>
<comment type="caution">
    <text evidence="2">The sequence shown here is derived from an EMBL/GenBank/DDBJ whole genome shotgun (WGS) entry which is preliminary data.</text>
</comment>
<dbReference type="PANTHER" id="PTHR39515:SF2">
    <property type="entry name" value="HTH-TYPE TRANSCRIPTIONAL REGULATOR RV0880"/>
    <property type="match status" value="1"/>
</dbReference>
<dbReference type="EMBL" id="JBBAYM010000358">
    <property type="protein sequence ID" value="MEI5617227.1"/>
    <property type="molecule type" value="Genomic_DNA"/>
</dbReference>
<gene>
    <name evidence="2" type="ORF">WB403_49910</name>
</gene>
<proteinExistence type="predicted"/>
<protein>
    <submittedName>
        <fullName evidence="2">MarR family transcriptional regulator</fullName>
    </submittedName>
</protein>
<dbReference type="InterPro" id="IPR036388">
    <property type="entry name" value="WH-like_DNA-bd_sf"/>
</dbReference>
<evidence type="ECO:0000259" key="1">
    <source>
        <dbReference type="PROSITE" id="PS50995"/>
    </source>
</evidence>
<dbReference type="Gene3D" id="1.10.10.10">
    <property type="entry name" value="Winged helix-like DNA-binding domain superfamily/Winged helix DNA-binding domain"/>
    <property type="match status" value="1"/>
</dbReference>
<reference evidence="2 3" key="1">
    <citation type="submission" date="2024-03" db="EMBL/GenBank/DDBJ databases">
        <title>First Report of Pectobacterium brasiliscabiei causing potato scab in china.</title>
        <authorList>
            <person name="Handique U."/>
        </authorList>
    </citation>
    <scope>NUCLEOTIDE SEQUENCE [LARGE SCALE GENOMIC DNA]</scope>
    <source>
        <strain evidence="2 3">ZRIMU1503</strain>
    </source>
</reference>
<evidence type="ECO:0000313" key="3">
    <source>
        <dbReference type="Proteomes" id="UP001365781"/>
    </source>
</evidence>
<dbReference type="PROSITE" id="PS50995">
    <property type="entry name" value="HTH_MARR_2"/>
    <property type="match status" value="1"/>
</dbReference>
<dbReference type="Pfam" id="PF12802">
    <property type="entry name" value="MarR_2"/>
    <property type="match status" value="1"/>
</dbReference>
<sequence length="79" mass="8493">MKKVAMADRDAGVSPARLSVLAVLTFGGPRNIGGLSVIERVKPPTMTNLLKGMEAEGFVRRERVGEDARQSRIAVTKKG</sequence>
<dbReference type="Proteomes" id="UP001365781">
    <property type="component" value="Unassembled WGS sequence"/>
</dbReference>
<feature type="non-terminal residue" evidence="2">
    <location>
        <position position="79"/>
    </location>
</feature>
<dbReference type="SUPFAM" id="SSF46785">
    <property type="entry name" value="Winged helix' DNA-binding domain"/>
    <property type="match status" value="1"/>
</dbReference>
<accession>A0ABU8GVK2</accession>
<dbReference type="PANTHER" id="PTHR39515">
    <property type="entry name" value="CONSERVED PROTEIN"/>
    <property type="match status" value="1"/>
</dbReference>
<evidence type="ECO:0000313" key="2">
    <source>
        <dbReference type="EMBL" id="MEI5617227.1"/>
    </source>
</evidence>
<keyword evidence="3" id="KW-1185">Reference proteome</keyword>
<dbReference type="RefSeq" id="WP_336559118.1">
    <property type="nucleotide sequence ID" value="NZ_JBBAYM010000358.1"/>
</dbReference>
<organism evidence="2 3">
    <name type="scientific">Streptomyces brasiliscabiei</name>
    <dbReference type="NCBI Taxonomy" id="2736302"/>
    <lineage>
        <taxon>Bacteria</taxon>
        <taxon>Bacillati</taxon>
        <taxon>Actinomycetota</taxon>
        <taxon>Actinomycetes</taxon>
        <taxon>Kitasatosporales</taxon>
        <taxon>Streptomycetaceae</taxon>
        <taxon>Streptomyces</taxon>
    </lineage>
</organism>
<feature type="domain" description="HTH marR-type" evidence="1">
    <location>
        <begin position="1"/>
        <end position="79"/>
    </location>
</feature>
<dbReference type="InterPro" id="IPR036390">
    <property type="entry name" value="WH_DNA-bd_sf"/>
</dbReference>
<dbReference type="InterPro" id="IPR052526">
    <property type="entry name" value="HTH-type_Bedaq_tolerance"/>
</dbReference>
<name>A0ABU8GVK2_9ACTN</name>